<dbReference type="EMBL" id="MSZX01000024">
    <property type="protein sequence ID" value="OPA73009.1"/>
    <property type="molecule type" value="Genomic_DNA"/>
</dbReference>
<keyword evidence="2" id="KW-0472">Membrane</keyword>
<protein>
    <submittedName>
        <fullName evidence="3">HlyD family secretion protein</fullName>
    </submittedName>
</protein>
<name>A0A1T2WZF0_9BACL</name>
<keyword evidence="2" id="KW-0812">Transmembrane</keyword>
<reference evidence="3 4" key="1">
    <citation type="submission" date="2017-01" db="EMBL/GenBank/DDBJ databases">
        <title>Genome analysis of Paenibacillus selenitrireducens ES3-24.</title>
        <authorList>
            <person name="Xu D."/>
            <person name="Yao R."/>
            <person name="Zheng S."/>
        </authorList>
    </citation>
    <scope>NUCLEOTIDE SEQUENCE [LARGE SCALE GENOMIC DNA]</scope>
    <source>
        <strain evidence="3 4">ES3-24</strain>
    </source>
</reference>
<dbReference type="Gene3D" id="2.40.50.100">
    <property type="match status" value="1"/>
</dbReference>
<gene>
    <name evidence="3" type="ORF">BVG16_31125</name>
</gene>
<evidence type="ECO:0000256" key="1">
    <source>
        <dbReference type="ARBA" id="ARBA00009477"/>
    </source>
</evidence>
<dbReference type="SUPFAM" id="SSF111369">
    <property type="entry name" value="HlyD-like secretion proteins"/>
    <property type="match status" value="1"/>
</dbReference>
<dbReference type="PANTHER" id="PTHR30469:SF15">
    <property type="entry name" value="HLYD FAMILY OF SECRETION PROTEINS"/>
    <property type="match status" value="1"/>
</dbReference>
<dbReference type="Gene3D" id="2.40.420.20">
    <property type="match status" value="1"/>
</dbReference>
<dbReference type="GO" id="GO:1990281">
    <property type="term" value="C:efflux pump complex"/>
    <property type="evidence" value="ECO:0007669"/>
    <property type="project" value="TreeGrafter"/>
</dbReference>
<dbReference type="STRING" id="1324314.BVG16_31125"/>
<evidence type="ECO:0000256" key="2">
    <source>
        <dbReference type="SAM" id="Phobius"/>
    </source>
</evidence>
<dbReference type="GO" id="GO:0015562">
    <property type="term" value="F:efflux transmembrane transporter activity"/>
    <property type="evidence" value="ECO:0007669"/>
    <property type="project" value="TreeGrafter"/>
</dbReference>
<dbReference type="AlphaFoldDB" id="A0A1T2WZF0"/>
<keyword evidence="2" id="KW-1133">Transmembrane helix</keyword>
<dbReference type="RefSeq" id="WP_078503085.1">
    <property type="nucleotide sequence ID" value="NZ_MSZX01000024.1"/>
</dbReference>
<sequence>MELQHTEQTKSARKRMIRRFSGWFIGLLIAFTLFSNTLMALTLPKVVVAEPSRGQLLHNFQGSGVLKWRTEVALTNSTGWKVKRIDVKEGEVVKKGQKLVQYNSEEAEQQILDEQASLHKLKLTIEDLQSSFIEAVHSGDEKSISSAKHVIENSKIDLGVQERKIQKLQDHLTNNRELVAPFDGIVTQVNAIDGLISSNGGADVRISNGSHGFEFAFLAPAGIADLLEIGEKLDVQVNGNNVKQVEGQIAEIQDANSNDTGSVGEGTTLNSPMKRILVTIQDESLKRGDRVQVGLTKPTSDDAILISNKAIHEDGSGKYIFKIEERNGPLGNTYYVRKTSIIVSDSNEQESAVTQGVFEHEQIVLESSTPLQDGDKVRMQ</sequence>
<comment type="similarity">
    <text evidence="1">Belongs to the membrane fusion protein (MFP) (TC 8.A.1) family.</text>
</comment>
<comment type="caution">
    <text evidence="3">The sequence shown here is derived from an EMBL/GenBank/DDBJ whole genome shotgun (WGS) entry which is preliminary data.</text>
</comment>
<dbReference type="Proteomes" id="UP000190188">
    <property type="component" value="Unassembled WGS sequence"/>
</dbReference>
<dbReference type="InterPro" id="IPR006143">
    <property type="entry name" value="RND_pump_MFP"/>
</dbReference>
<keyword evidence="4" id="KW-1185">Reference proteome</keyword>
<dbReference type="OrthoDB" id="2593087at2"/>
<dbReference type="PANTHER" id="PTHR30469">
    <property type="entry name" value="MULTIDRUG RESISTANCE PROTEIN MDTA"/>
    <property type="match status" value="1"/>
</dbReference>
<proteinExistence type="inferred from homology"/>
<accession>A0A1T2WZF0</accession>
<dbReference type="NCBIfam" id="TIGR01730">
    <property type="entry name" value="RND_mfp"/>
    <property type="match status" value="1"/>
</dbReference>
<organism evidence="3 4">
    <name type="scientific">Paenibacillus selenitireducens</name>
    <dbReference type="NCBI Taxonomy" id="1324314"/>
    <lineage>
        <taxon>Bacteria</taxon>
        <taxon>Bacillati</taxon>
        <taxon>Bacillota</taxon>
        <taxon>Bacilli</taxon>
        <taxon>Bacillales</taxon>
        <taxon>Paenibacillaceae</taxon>
        <taxon>Paenibacillus</taxon>
    </lineage>
</organism>
<evidence type="ECO:0000313" key="4">
    <source>
        <dbReference type="Proteomes" id="UP000190188"/>
    </source>
</evidence>
<feature type="transmembrane region" description="Helical" evidence="2">
    <location>
        <begin position="20"/>
        <end position="43"/>
    </location>
</feature>
<evidence type="ECO:0000313" key="3">
    <source>
        <dbReference type="EMBL" id="OPA73009.1"/>
    </source>
</evidence>